<dbReference type="InterPro" id="IPR002110">
    <property type="entry name" value="Ankyrin_rpt"/>
</dbReference>
<feature type="transmembrane region" description="Helical" evidence="1">
    <location>
        <begin position="606"/>
        <end position="629"/>
    </location>
</feature>
<dbReference type="GO" id="GO:0016020">
    <property type="term" value="C:membrane"/>
    <property type="evidence" value="ECO:0007669"/>
    <property type="project" value="TreeGrafter"/>
</dbReference>
<name>A0A8T1NN17_CARIL</name>
<dbReference type="InterPro" id="IPR026961">
    <property type="entry name" value="PGG_dom"/>
</dbReference>
<feature type="transmembrane region" description="Helical" evidence="1">
    <location>
        <begin position="563"/>
        <end position="586"/>
    </location>
</feature>
<dbReference type="SMART" id="SM00248">
    <property type="entry name" value="ANK"/>
    <property type="match status" value="4"/>
</dbReference>
<dbReference type="AlphaFoldDB" id="A0A8T1NN17"/>
<evidence type="ECO:0000259" key="2">
    <source>
        <dbReference type="Pfam" id="PF13962"/>
    </source>
</evidence>
<dbReference type="Pfam" id="PF00023">
    <property type="entry name" value="Ank"/>
    <property type="match status" value="1"/>
</dbReference>
<keyword evidence="1" id="KW-1133">Transmembrane helix</keyword>
<sequence length="738" mass="83002">MATNVLPSTIVLQAIKEDYTDWSDCIRNYLLAHDLWDIIDTTPEPPKPENNVEYKAWRKKNAAAVHAILISCGREILSQIKDVTFAKTVWDTLANMYKEHRLPEEANRVAGISSSAAGSFQRRKIQNPGFTEYAILYEAVREGQWDDARDFILKRGGNSLTAKITPLGQTALHVAVVFQQVDIVERLVEMMSPEDLEIQDDEGLTALAQTAIRGSLRMARCMIDGNPNRLITIGNNWGLNIPVVLALRFERRQLAHFLYHHTPLEALLPEEGSNGATVVTKAINTGNFDIALDLIRKCPSLSTSLDADNISPMSLLAGMSYVFPSGNRQPFWTRCIYSCIHIDKSTVSIDYEASPNIENDGEETSGPMSIIPPGQPDTITRLLTGLLGFKHLYEIKFLHLQSQQLLHNMFFEYKELNKPFLAQLGAESGLSQAIFKNPELLSIRDSERRNIFMSAVQHRRPEIFRLIYGLGPKEIKIIISARDNFSNNILHIAGMLTASTPLDYIRGAALQMQRELQWFKEVERLCNPMFKNELNKDGLTPKQVFSKTHEDLMKHGEKWMKDTARSCTVVGALIVTIMFAAVFTIPGGTKQDKGFPVFIHKKLFKIFIIADSLSLFSSSTSVLMFLGILTSRYAEEDFIKSLPKKMIIGLSTLFFSIATMMITFSATLLIIFREKVSMVIPIIGLACIPVSLFVMMQSSLLVDMIASTYGSGTFKYRKMKQGTFKGFNYFSSSRLLIT</sequence>
<comment type="caution">
    <text evidence="3">The sequence shown here is derived from an EMBL/GenBank/DDBJ whole genome shotgun (WGS) entry which is preliminary data.</text>
</comment>
<dbReference type="Proteomes" id="UP000811609">
    <property type="component" value="Chromosome 13"/>
</dbReference>
<keyword evidence="4" id="KW-1185">Reference proteome</keyword>
<protein>
    <recommendedName>
        <fullName evidence="2">PGG domain-containing protein</fullName>
    </recommendedName>
</protein>
<proteinExistence type="predicted"/>
<evidence type="ECO:0000313" key="3">
    <source>
        <dbReference type="EMBL" id="KAG6631795.1"/>
    </source>
</evidence>
<accession>A0A8T1NN17</accession>
<organism evidence="3 4">
    <name type="scientific">Carya illinoinensis</name>
    <name type="common">Pecan</name>
    <dbReference type="NCBI Taxonomy" id="32201"/>
    <lineage>
        <taxon>Eukaryota</taxon>
        <taxon>Viridiplantae</taxon>
        <taxon>Streptophyta</taxon>
        <taxon>Embryophyta</taxon>
        <taxon>Tracheophyta</taxon>
        <taxon>Spermatophyta</taxon>
        <taxon>Magnoliopsida</taxon>
        <taxon>eudicotyledons</taxon>
        <taxon>Gunneridae</taxon>
        <taxon>Pentapetalae</taxon>
        <taxon>rosids</taxon>
        <taxon>fabids</taxon>
        <taxon>Fagales</taxon>
        <taxon>Juglandaceae</taxon>
        <taxon>Carya</taxon>
    </lineage>
</organism>
<gene>
    <name evidence="3" type="ORF">CIPAW_13G114700</name>
</gene>
<dbReference type="PANTHER" id="PTHR24177:SF329">
    <property type="entry name" value="ANKYRIN REPEAT PROTEIN"/>
    <property type="match status" value="1"/>
</dbReference>
<evidence type="ECO:0000256" key="1">
    <source>
        <dbReference type="SAM" id="Phobius"/>
    </source>
</evidence>
<reference evidence="3" key="1">
    <citation type="submission" date="2020-12" db="EMBL/GenBank/DDBJ databases">
        <title>WGS assembly of Carya illinoinensis cv. Pawnee.</title>
        <authorList>
            <person name="Platts A."/>
            <person name="Shu S."/>
            <person name="Wright S."/>
            <person name="Barry K."/>
            <person name="Edger P."/>
            <person name="Pires J.C."/>
            <person name="Schmutz J."/>
        </authorList>
    </citation>
    <scope>NUCLEOTIDE SEQUENCE</scope>
    <source>
        <tissue evidence="3">Leaf</tissue>
    </source>
</reference>
<dbReference type="EMBL" id="CM031821">
    <property type="protein sequence ID" value="KAG6631795.1"/>
    <property type="molecule type" value="Genomic_DNA"/>
</dbReference>
<feature type="transmembrane region" description="Helical" evidence="1">
    <location>
        <begin position="650"/>
        <end position="672"/>
    </location>
</feature>
<keyword evidence="1" id="KW-0812">Transmembrane</keyword>
<evidence type="ECO:0000313" key="4">
    <source>
        <dbReference type="Proteomes" id="UP000811609"/>
    </source>
</evidence>
<dbReference type="Pfam" id="PF14223">
    <property type="entry name" value="Retrotran_gag_2"/>
    <property type="match status" value="1"/>
</dbReference>
<dbReference type="PANTHER" id="PTHR24177">
    <property type="entry name" value="CASKIN"/>
    <property type="match status" value="1"/>
</dbReference>
<feature type="domain" description="PGG" evidence="2">
    <location>
        <begin position="557"/>
        <end position="669"/>
    </location>
</feature>
<keyword evidence="1" id="KW-0472">Membrane</keyword>
<feature type="transmembrane region" description="Helical" evidence="1">
    <location>
        <begin position="678"/>
        <end position="696"/>
    </location>
</feature>
<dbReference type="Pfam" id="PF13962">
    <property type="entry name" value="PGG"/>
    <property type="match status" value="1"/>
</dbReference>